<dbReference type="RefSeq" id="WP_014018247.1">
    <property type="nucleotide sequence ID" value="NC_015914.1"/>
</dbReference>
<dbReference type="AlphaFoldDB" id="G0J1U2"/>
<accession>G0J1U2</accession>
<dbReference type="OrthoDB" id="262125at2"/>
<protein>
    <recommendedName>
        <fullName evidence="3">WD40-like beta Propeller containing protein</fullName>
    </recommendedName>
</protein>
<proteinExistence type="predicted"/>
<dbReference type="Proteomes" id="UP000001635">
    <property type="component" value="Chromosome"/>
</dbReference>
<name>G0J1U2_CYCMS</name>
<dbReference type="SUPFAM" id="SSF82171">
    <property type="entry name" value="DPP6 N-terminal domain-like"/>
    <property type="match status" value="1"/>
</dbReference>
<gene>
    <name evidence="1" type="ordered locus">Cycma_0165</name>
</gene>
<evidence type="ECO:0008006" key="3">
    <source>
        <dbReference type="Google" id="ProtNLM"/>
    </source>
</evidence>
<keyword evidence="2" id="KW-1185">Reference proteome</keyword>
<organism evidence="1 2">
    <name type="scientific">Cyclobacterium marinum (strain ATCC 25205 / DSM 745 / LMG 13164 / NCIMB 1802)</name>
    <name type="common">Flectobacillus marinus</name>
    <dbReference type="NCBI Taxonomy" id="880070"/>
    <lineage>
        <taxon>Bacteria</taxon>
        <taxon>Pseudomonadati</taxon>
        <taxon>Bacteroidota</taxon>
        <taxon>Cytophagia</taxon>
        <taxon>Cytophagales</taxon>
        <taxon>Cyclobacteriaceae</taxon>
        <taxon>Cyclobacterium</taxon>
    </lineage>
</organism>
<dbReference type="KEGG" id="cmr:Cycma_0165"/>
<reference evidence="2" key="1">
    <citation type="submission" date="2011-07" db="EMBL/GenBank/DDBJ databases">
        <title>The complete genome of Cyclobacterium marinum DSM 745.</title>
        <authorList>
            <person name="Lucas S."/>
            <person name="Han J."/>
            <person name="Lapidus A."/>
            <person name="Bruce D."/>
            <person name="Goodwin L."/>
            <person name="Pitluck S."/>
            <person name="Peters L."/>
            <person name="Kyrpides N."/>
            <person name="Mavromatis K."/>
            <person name="Ivanova N."/>
            <person name="Ovchinnikova G."/>
            <person name="Chertkov O."/>
            <person name="Detter J.C."/>
            <person name="Tapia R."/>
            <person name="Han C."/>
            <person name="Land M."/>
            <person name="Hauser L."/>
            <person name="Markowitz V."/>
            <person name="Cheng J.-F."/>
            <person name="Hugenholtz P."/>
            <person name="Woyke T."/>
            <person name="Wu D."/>
            <person name="Tindall B."/>
            <person name="Schuetze A."/>
            <person name="Brambilla E."/>
            <person name="Klenk H.-P."/>
            <person name="Eisen J.A."/>
        </authorList>
    </citation>
    <scope>NUCLEOTIDE SEQUENCE [LARGE SCALE GENOMIC DNA]</scope>
    <source>
        <strain evidence="2">ATCC 25205 / DSM 745 / LMG 13164 / NCIMB 1802</strain>
    </source>
</reference>
<dbReference type="EMBL" id="CP002955">
    <property type="protein sequence ID" value="AEL23948.1"/>
    <property type="molecule type" value="Genomic_DNA"/>
</dbReference>
<evidence type="ECO:0000313" key="2">
    <source>
        <dbReference type="Proteomes" id="UP000001635"/>
    </source>
</evidence>
<dbReference type="STRING" id="880070.Cycma_0165"/>
<dbReference type="HOGENOM" id="CLU_668760_0_0_10"/>
<sequence length="440" mass="50124">MNYLINILKNIEGSFFSEKGLLYSFFIAFYLASYLPSPAQSDPFELSIEQLTKGKKHHFFGYIGQCQTIPWNESGRYILGLEIETIDRMPLPEESATVILIDTQNKNKLIRLDKSHAWNPQQGTMFYWNPLAPENQFFFNDRDLTTGKVFTVLYDINQRKRVKEYRYEDSPIGNGGVAADGSAWLGLNYGRLARLRLVTGYPEALDWSKDELAPKNDGIFLVDVKTGNKKLLVSYYQMEEKLKETNPKLEHSGLFINHTLWNRDANRIYFFIRAGWNGQGKERINVPASIHADGTGLQLHETHIGGHPEWDLGNVLIGIKYNDGKGPDEQIRYNVDSKEIIGSLGTPEMFPKPEGDISLSPNGDLFVNGYSDNNKNYYAVYRRSDGAFARSEGIDKGLYSGDIRIDPAPRWNRSNDAILVPGIDKNGTRQMFLIRLKELQ</sequence>
<dbReference type="eggNOG" id="COG0823">
    <property type="taxonomic scope" value="Bacteria"/>
</dbReference>
<evidence type="ECO:0000313" key="1">
    <source>
        <dbReference type="EMBL" id="AEL23948.1"/>
    </source>
</evidence>